<evidence type="ECO:0000313" key="4">
    <source>
        <dbReference type="Proteomes" id="UP001171687"/>
    </source>
</evidence>
<dbReference type="Pfam" id="PF00296">
    <property type="entry name" value="Bac_luciferase"/>
    <property type="match status" value="1"/>
</dbReference>
<dbReference type="NCBIfam" id="TIGR03558">
    <property type="entry name" value="oxido_grp_1"/>
    <property type="match status" value="1"/>
</dbReference>
<dbReference type="SUPFAM" id="SSF51679">
    <property type="entry name" value="Bacterial luciferase-like"/>
    <property type="match status" value="1"/>
</dbReference>
<dbReference type="GO" id="GO:0005829">
    <property type="term" value="C:cytosol"/>
    <property type="evidence" value="ECO:0007669"/>
    <property type="project" value="TreeGrafter"/>
</dbReference>
<dbReference type="GO" id="GO:0016705">
    <property type="term" value="F:oxidoreductase activity, acting on paired donors, with incorporation or reduction of molecular oxygen"/>
    <property type="evidence" value="ECO:0007669"/>
    <property type="project" value="InterPro"/>
</dbReference>
<feature type="domain" description="Luciferase-like" evidence="2">
    <location>
        <begin position="1"/>
        <end position="296"/>
    </location>
</feature>
<dbReference type="InterPro" id="IPR019949">
    <property type="entry name" value="CmoO-like"/>
</dbReference>
<dbReference type="EC" id="1.-.-.-" evidence="3"/>
<accession>A0AAW7MDZ3</accession>
<dbReference type="InterPro" id="IPR050766">
    <property type="entry name" value="Bact_Lucif_Oxidored"/>
</dbReference>
<name>A0AAW7MDZ3_9STAP</name>
<sequence length="333" mass="38155">MKLSILDYAPIFEGRNATDALSHTISLAQSADRLNYHRYWVAEHHQVLSVASSAPEMLMMSILEQTSHLRVGSGGVMLPHYSSYKVAELFRVMEARHPNRVDLGLGRSPSFKNVKQALNEYKTTQPDFETQLDDLELYFNDAATPSHRFHQLIATPQIQTQPHMFILGSSMRSATLAAKKGLPFVFPYVGQDAHTLTQLTNRYRTLFEKKHPDRQPYIMMSTFVITAPTQSHVDDLTHAFHLWLLRIRYANQPKSYPSIEFAKERGFSEREQQKVDQNKKRVITGLPENVIARLQALIKQYPIDEVMILPHVYGETNRQQLIELLADANQPSI</sequence>
<dbReference type="InterPro" id="IPR036661">
    <property type="entry name" value="Luciferase-like_sf"/>
</dbReference>
<proteinExistence type="predicted"/>
<dbReference type="Gene3D" id="3.20.20.30">
    <property type="entry name" value="Luciferase-like domain"/>
    <property type="match status" value="1"/>
</dbReference>
<protein>
    <submittedName>
        <fullName evidence="3">LLM class flavin-dependent oxidoreductase</fullName>
        <ecNumber evidence="3">1.-.-.-</ecNumber>
    </submittedName>
</protein>
<dbReference type="PANTHER" id="PTHR30137">
    <property type="entry name" value="LUCIFERASE-LIKE MONOOXYGENASE"/>
    <property type="match status" value="1"/>
</dbReference>
<organism evidence="3 4">
    <name type="scientific">Staphylococcus auricularis</name>
    <dbReference type="NCBI Taxonomy" id="29379"/>
    <lineage>
        <taxon>Bacteria</taxon>
        <taxon>Bacillati</taxon>
        <taxon>Bacillota</taxon>
        <taxon>Bacilli</taxon>
        <taxon>Bacillales</taxon>
        <taxon>Staphylococcaceae</taxon>
        <taxon>Staphylococcus</taxon>
    </lineage>
</organism>
<dbReference type="InterPro" id="IPR011251">
    <property type="entry name" value="Luciferase-like_dom"/>
</dbReference>
<dbReference type="PANTHER" id="PTHR30137:SF6">
    <property type="entry name" value="LUCIFERASE-LIKE MONOOXYGENASE"/>
    <property type="match status" value="1"/>
</dbReference>
<comment type="similarity">
    <text evidence="1">To bacterial alkanal monooxygenase alpha and beta chains.</text>
</comment>
<evidence type="ECO:0000256" key="1">
    <source>
        <dbReference type="ARBA" id="ARBA00007789"/>
    </source>
</evidence>
<comment type="caution">
    <text evidence="3">The sequence shown here is derived from an EMBL/GenBank/DDBJ whole genome shotgun (WGS) entry which is preliminary data.</text>
</comment>
<keyword evidence="3" id="KW-0560">Oxidoreductase</keyword>
<gene>
    <name evidence="3" type="ORF">QYH67_07920</name>
</gene>
<reference evidence="3" key="1">
    <citation type="submission" date="2023-07" db="EMBL/GenBank/DDBJ databases">
        <title>Evaluation of the beneficial properties of pineapple isolates.</title>
        <authorList>
            <person name="Adefiranye O."/>
        </authorList>
    </citation>
    <scope>NUCLEOTIDE SEQUENCE</scope>
    <source>
        <strain evidence="3">PAPLE_T1</strain>
    </source>
</reference>
<evidence type="ECO:0000313" key="3">
    <source>
        <dbReference type="EMBL" id="MDN4533487.1"/>
    </source>
</evidence>
<dbReference type="AlphaFoldDB" id="A0AAW7MDZ3"/>
<dbReference type="EMBL" id="JAUHQC010000011">
    <property type="protein sequence ID" value="MDN4533487.1"/>
    <property type="molecule type" value="Genomic_DNA"/>
</dbReference>
<dbReference type="Proteomes" id="UP001171687">
    <property type="component" value="Unassembled WGS sequence"/>
</dbReference>
<dbReference type="RefSeq" id="WP_150888672.1">
    <property type="nucleotide sequence ID" value="NZ_CAKZJA010000006.1"/>
</dbReference>
<evidence type="ECO:0000259" key="2">
    <source>
        <dbReference type="Pfam" id="PF00296"/>
    </source>
</evidence>